<comment type="caution">
    <text evidence="1">The sequence shown here is derived from an EMBL/GenBank/DDBJ whole genome shotgun (WGS) entry which is preliminary data.</text>
</comment>
<accession>A0ABP9N592</accession>
<reference evidence="2" key="1">
    <citation type="journal article" date="2019" name="Int. J. Syst. Evol. Microbiol.">
        <title>The Global Catalogue of Microorganisms (GCM) 10K type strain sequencing project: providing services to taxonomists for standard genome sequencing and annotation.</title>
        <authorList>
            <consortium name="The Broad Institute Genomics Platform"/>
            <consortium name="The Broad Institute Genome Sequencing Center for Infectious Disease"/>
            <person name="Wu L."/>
            <person name="Ma J."/>
        </authorList>
    </citation>
    <scope>NUCLEOTIDE SEQUENCE [LARGE SCALE GENOMIC DNA]</scope>
    <source>
        <strain evidence="2">JCM 18050</strain>
    </source>
</reference>
<protein>
    <submittedName>
        <fullName evidence="1">Uncharacterized protein</fullName>
    </submittedName>
</protein>
<gene>
    <name evidence="1" type="ORF">GCM10023211_04380</name>
</gene>
<keyword evidence="2" id="KW-1185">Reference proteome</keyword>
<evidence type="ECO:0000313" key="2">
    <source>
        <dbReference type="Proteomes" id="UP001500171"/>
    </source>
</evidence>
<dbReference type="EMBL" id="BAABHY010000001">
    <property type="protein sequence ID" value="GAA5105520.1"/>
    <property type="molecule type" value="Genomic_DNA"/>
</dbReference>
<evidence type="ECO:0000313" key="1">
    <source>
        <dbReference type="EMBL" id="GAA5105520.1"/>
    </source>
</evidence>
<organism evidence="1 2">
    <name type="scientific">Orbus sasakiae</name>
    <dbReference type="NCBI Taxonomy" id="1078475"/>
    <lineage>
        <taxon>Bacteria</taxon>
        <taxon>Pseudomonadati</taxon>
        <taxon>Pseudomonadota</taxon>
        <taxon>Gammaproteobacteria</taxon>
        <taxon>Orbales</taxon>
        <taxon>Orbaceae</taxon>
        <taxon>Orbus</taxon>
    </lineage>
</organism>
<dbReference type="Gene3D" id="3.10.100.10">
    <property type="entry name" value="Mannose-Binding Protein A, subunit A"/>
    <property type="match status" value="1"/>
</dbReference>
<proteinExistence type="predicted"/>
<dbReference type="Proteomes" id="UP001500171">
    <property type="component" value="Unassembled WGS sequence"/>
</dbReference>
<name>A0ABP9N592_9GAMM</name>
<sequence>MSAQTAHTIQGRRPYIEINGETLTDLSRFLSIKIGDNTYISDASGNMKKVNSDGTLTVIPAGTAISLASVAAQFDSVTTIVPADMGSYNLSSIVPDDVFKDDDEDNTFTLIGNVVGEWKDKNGMSIGSELTAIPNDCLAPYTLTFTTKDSLSLSTQYGDPHTTAYDNTSAIFTIVPVSQAGICFAKPDMTYSTGQYAGPSNIWDTSNGFKLQSIIPSSYSSNFPTTGANNLYFDLDIAGVSSVLDWPSVTVGTAPNAITATMTNISATSVRVTLTGPMASSSSSGATADAPPALPARFELVGYSGSTAVVKYGFVLQKWFVNRGFNWQAAIGTNSQTTWCAGLNGSHYAIVKVKDLTNASGHFEYNNNATIPSATPASPGNYYQRRIGGGLFSEWGSMINYGGSSFYSFYYWTSEAEESGAFQFSVMSTDGEVFADSPYGSLMGICAQP</sequence>
<dbReference type="InterPro" id="IPR016186">
    <property type="entry name" value="C-type_lectin-like/link_sf"/>
</dbReference>